<dbReference type="EMBL" id="FWFX01000002">
    <property type="protein sequence ID" value="SLN25697.1"/>
    <property type="molecule type" value="Genomic_DNA"/>
</dbReference>
<dbReference type="AlphaFoldDB" id="A0A1X6YMD3"/>
<dbReference type="OrthoDB" id="978447at2"/>
<gene>
    <name evidence="1" type="ORF">ROA7450_01060</name>
</gene>
<protein>
    <recommendedName>
        <fullName evidence="3">Asp/Glu/Hydantoin racemase</fullName>
    </recommendedName>
</protein>
<dbReference type="Proteomes" id="UP000193061">
    <property type="component" value="Unassembled WGS sequence"/>
</dbReference>
<keyword evidence="2" id="KW-1185">Reference proteome</keyword>
<accession>A0A1X6YMD3</accession>
<reference evidence="1 2" key="1">
    <citation type="submission" date="2017-03" db="EMBL/GenBank/DDBJ databases">
        <authorList>
            <person name="Afonso C.L."/>
            <person name="Miller P.J."/>
            <person name="Scott M.A."/>
            <person name="Spackman E."/>
            <person name="Goraichik I."/>
            <person name="Dimitrov K.M."/>
            <person name="Suarez D.L."/>
            <person name="Swayne D.E."/>
        </authorList>
    </citation>
    <scope>NUCLEOTIDE SEQUENCE [LARGE SCALE GENOMIC DNA]</scope>
    <source>
        <strain evidence="1 2">CECT 7450</strain>
    </source>
</reference>
<sequence>MTLTFVHTAEVHRVTFDALRDQIAPGTDITHIVRPEWLARAQTGVDPALEQEIKDEIGQMTGPVVCTCTTIGAVAEEAGAIRVDWPMMQKAAKTGGPIMFAYCLDSTYQPSLSLLDRALEEAGMPTKVHAMPLGQYWPLFEAGQNEAFAAVLASEIRGMVEHKRDIACVILAQASMAGAAALLSDLPIPVFSSPEFAFRAGFAAM</sequence>
<proteinExistence type="predicted"/>
<evidence type="ECO:0000313" key="2">
    <source>
        <dbReference type="Proteomes" id="UP000193061"/>
    </source>
</evidence>
<name>A0A1X6YMD3_9RHOB</name>
<dbReference type="RefSeq" id="WP_085804583.1">
    <property type="nucleotide sequence ID" value="NZ_FWFX01000002.1"/>
</dbReference>
<organism evidence="1 2">
    <name type="scientific">Roseovarius albus</name>
    <dbReference type="NCBI Taxonomy" id="1247867"/>
    <lineage>
        <taxon>Bacteria</taxon>
        <taxon>Pseudomonadati</taxon>
        <taxon>Pseudomonadota</taxon>
        <taxon>Alphaproteobacteria</taxon>
        <taxon>Rhodobacterales</taxon>
        <taxon>Roseobacteraceae</taxon>
        <taxon>Roseovarius</taxon>
    </lineage>
</organism>
<evidence type="ECO:0008006" key="3">
    <source>
        <dbReference type="Google" id="ProtNLM"/>
    </source>
</evidence>
<evidence type="ECO:0000313" key="1">
    <source>
        <dbReference type="EMBL" id="SLN25697.1"/>
    </source>
</evidence>